<dbReference type="InterPro" id="IPR006680">
    <property type="entry name" value="Amidohydro-rel"/>
</dbReference>
<dbReference type="InterPro" id="IPR032466">
    <property type="entry name" value="Metal_Hydrolase"/>
</dbReference>
<evidence type="ECO:0000259" key="2">
    <source>
        <dbReference type="Pfam" id="PF04909"/>
    </source>
</evidence>
<dbReference type="AlphaFoldDB" id="A0A6P2BVA5"/>
<comment type="caution">
    <text evidence="3">The sequence shown here is derived from an EMBL/GenBank/DDBJ whole genome shotgun (WGS) entry which is preliminary data.</text>
</comment>
<gene>
    <name evidence="3" type="ORF">EAS64_25380</name>
</gene>
<accession>A0A6P2BVA5</accession>
<dbReference type="Proteomes" id="UP000460272">
    <property type="component" value="Unassembled WGS sequence"/>
</dbReference>
<dbReference type="GO" id="GO:0016831">
    <property type="term" value="F:carboxy-lyase activity"/>
    <property type="evidence" value="ECO:0007669"/>
    <property type="project" value="InterPro"/>
</dbReference>
<organism evidence="3 4">
    <name type="scientific">Trebonia kvetii</name>
    <dbReference type="NCBI Taxonomy" id="2480626"/>
    <lineage>
        <taxon>Bacteria</taxon>
        <taxon>Bacillati</taxon>
        <taxon>Actinomycetota</taxon>
        <taxon>Actinomycetes</taxon>
        <taxon>Streptosporangiales</taxon>
        <taxon>Treboniaceae</taxon>
        <taxon>Trebonia</taxon>
    </lineage>
</organism>
<dbReference type="GO" id="GO:0005737">
    <property type="term" value="C:cytoplasm"/>
    <property type="evidence" value="ECO:0007669"/>
    <property type="project" value="TreeGrafter"/>
</dbReference>
<evidence type="ECO:0000256" key="1">
    <source>
        <dbReference type="ARBA" id="ARBA00023239"/>
    </source>
</evidence>
<dbReference type="EMBL" id="RPFW01000005">
    <property type="protein sequence ID" value="TVZ02166.1"/>
    <property type="molecule type" value="Genomic_DNA"/>
</dbReference>
<keyword evidence="1" id="KW-0456">Lyase</keyword>
<name>A0A6P2BVA5_9ACTN</name>
<evidence type="ECO:0000313" key="4">
    <source>
        <dbReference type="Proteomes" id="UP000460272"/>
    </source>
</evidence>
<dbReference type="OrthoDB" id="1407586at2"/>
<dbReference type="RefSeq" id="WP_145856916.1">
    <property type="nucleotide sequence ID" value="NZ_RPFW01000005.1"/>
</dbReference>
<dbReference type="GO" id="GO:0016787">
    <property type="term" value="F:hydrolase activity"/>
    <property type="evidence" value="ECO:0007669"/>
    <property type="project" value="InterPro"/>
</dbReference>
<evidence type="ECO:0000313" key="3">
    <source>
        <dbReference type="EMBL" id="TVZ02166.1"/>
    </source>
</evidence>
<dbReference type="Gene3D" id="3.20.20.140">
    <property type="entry name" value="Metal-dependent hydrolases"/>
    <property type="match status" value="1"/>
</dbReference>
<dbReference type="SUPFAM" id="SSF51556">
    <property type="entry name" value="Metallo-dependent hydrolases"/>
    <property type="match status" value="1"/>
</dbReference>
<protein>
    <recommendedName>
        <fullName evidence="2">Amidohydrolase-related domain-containing protein</fullName>
    </recommendedName>
</protein>
<dbReference type="PANTHER" id="PTHR21240">
    <property type="entry name" value="2-AMINO-3-CARBOXYLMUCONATE-6-SEMIALDEHYDE DECARBOXYLASE"/>
    <property type="match status" value="1"/>
</dbReference>
<dbReference type="InterPro" id="IPR032465">
    <property type="entry name" value="ACMSD"/>
</dbReference>
<feature type="domain" description="Amidohydrolase-related" evidence="2">
    <location>
        <begin position="7"/>
        <end position="326"/>
    </location>
</feature>
<dbReference type="GO" id="GO:0019748">
    <property type="term" value="P:secondary metabolic process"/>
    <property type="evidence" value="ECO:0007669"/>
    <property type="project" value="TreeGrafter"/>
</dbReference>
<keyword evidence="4" id="KW-1185">Reference proteome</keyword>
<dbReference type="Pfam" id="PF04909">
    <property type="entry name" value="Amidohydro_2"/>
    <property type="match status" value="1"/>
</dbReference>
<sequence length="331" mass="36643">MSDLEIIDCHNHILRTEDHSCDLYTNLLRFNAVAGLPDRPGFFGTPDEAERVMAATAIAHMNILMFTWSGIYWRQGQHLLPDEPAARAREAEELRARIVRRIQDNNTWALGQAAASPRLSCFVGVDPVLMDAGTLLAEVDSGIKRGALGVKHVPMNHGTEGDDPRMWPVYDYCAAAGIPILTQAAGFMTGHPRDYAKALADFPRLKLIFAHLGHDRSFGQGADAEVLELARAYPGVHTDVSLRLIEVADGHVSAPDMVAHLRTIGTDRVLFGSNWVISEYLWLRARPGVRPETSHDRLDKEIEVLKTLPLTDDERADLAGRNFRRLTGLGS</sequence>
<proteinExistence type="predicted"/>
<dbReference type="PANTHER" id="PTHR21240:SF28">
    <property type="entry name" value="ISO-OROTATE DECARBOXYLASE (EUROFUNG)"/>
    <property type="match status" value="1"/>
</dbReference>
<reference evidence="3 4" key="1">
    <citation type="submission" date="2018-11" db="EMBL/GenBank/DDBJ databases">
        <title>Trebonia kvetii gen.nov., sp.nov., a novel acidophilic actinobacterium, and proposal of the new actinobacterial family Treboniaceae fam. nov.</title>
        <authorList>
            <person name="Rapoport D."/>
            <person name="Sagova-Mareckova M."/>
            <person name="Sedlacek I."/>
            <person name="Provaznik J."/>
            <person name="Kralova S."/>
            <person name="Pavlinic D."/>
            <person name="Benes V."/>
            <person name="Kopecky J."/>
        </authorList>
    </citation>
    <scope>NUCLEOTIDE SEQUENCE [LARGE SCALE GENOMIC DNA]</scope>
    <source>
        <strain evidence="3 4">15Tr583</strain>
    </source>
</reference>